<dbReference type="Proteomes" id="UP001153321">
    <property type="component" value="Chromosome 17"/>
</dbReference>
<protein>
    <submittedName>
        <fullName evidence="2">Uncharacterized protein</fullName>
    </submittedName>
</protein>
<proteinExistence type="predicted"/>
<feature type="signal peptide" evidence="1">
    <location>
        <begin position="1"/>
        <end position="25"/>
    </location>
</feature>
<reference evidence="2" key="1">
    <citation type="submission" date="2022-02" db="EMBL/GenBank/DDBJ databases">
        <authorList>
            <person name="King R."/>
        </authorList>
    </citation>
    <scope>NUCLEOTIDE SEQUENCE</scope>
</reference>
<dbReference type="EMBL" id="LR824548">
    <property type="protein sequence ID" value="CAH1638221.1"/>
    <property type="molecule type" value="Genomic_DNA"/>
</dbReference>
<feature type="chain" id="PRO_5040133071" evidence="1">
    <location>
        <begin position="26"/>
        <end position="122"/>
    </location>
</feature>
<gene>
    <name evidence="2" type="ORF">SPLIT_LOCUS3579</name>
</gene>
<name>A0A9P0I2E3_SPOLI</name>
<keyword evidence="1" id="KW-0732">Signal</keyword>
<dbReference type="AlphaFoldDB" id="A0A9P0I2E3"/>
<evidence type="ECO:0000313" key="3">
    <source>
        <dbReference type="Proteomes" id="UP001153321"/>
    </source>
</evidence>
<keyword evidence="3" id="KW-1185">Reference proteome</keyword>
<sequence length="122" mass="14098">MKILILSFASCLLLILPNYYHVTEGQNVLMPTAFYKTTVFEKINRGGYNITNCLEELLNCWEIIKPDLICIKNTYEQYKTTACEVLKETCDDYTGLIEDTYGTRLTLFETTCLFDSTSEFTK</sequence>
<accession>A0A9P0I2E3</accession>
<organism evidence="2 3">
    <name type="scientific">Spodoptera littoralis</name>
    <name type="common">Egyptian cotton leafworm</name>
    <dbReference type="NCBI Taxonomy" id="7109"/>
    <lineage>
        <taxon>Eukaryota</taxon>
        <taxon>Metazoa</taxon>
        <taxon>Ecdysozoa</taxon>
        <taxon>Arthropoda</taxon>
        <taxon>Hexapoda</taxon>
        <taxon>Insecta</taxon>
        <taxon>Pterygota</taxon>
        <taxon>Neoptera</taxon>
        <taxon>Endopterygota</taxon>
        <taxon>Lepidoptera</taxon>
        <taxon>Glossata</taxon>
        <taxon>Ditrysia</taxon>
        <taxon>Noctuoidea</taxon>
        <taxon>Noctuidae</taxon>
        <taxon>Amphipyrinae</taxon>
        <taxon>Spodoptera</taxon>
    </lineage>
</organism>
<evidence type="ECO:0000313" key="2">
    <source>
        <dbReference type="EMBL" id="CAH1638221.1"/>
    </source>
</evidence>
<evidence type="ECO:0000256" key="1">
    <source>
        <dbReference type="SAM" id="SignalP"/>
    </source>
</evidence>